<name>A0A1F5SLA1_9BACT</name>
<dbReference type="Gene3D" id="2.40.50.100">
    <property type="match status" value="1"/>
</dbReference>
<feature type="coiled-coil region" evidence="4">
    <location>
        <begin position="91"/>
        <end position="151"/>
    </location>
</feature>
<dbReference type="InterPro" id="IPR059052">
    <property type="entry name" value="HH_YbhG-like"/>
</dbReference>
<dbReference type="PANTHER" id="PTHR32347:SF23">
    <property type="entry name" value="BLL5650 PROTEIN"/>
    <property type="match status" value="1"/>
</dbReference>
<accession>A0A1F5SLA1</accession>
<evidence type="ECO:0000256" key="4">
    <source>
        <dbReference type="SAM" id="Coils"/>
    </source>
</evidence>
<organism evidence="6 7">
    <name type="scientific">Candidatus Falkowbacteria bacterium RIFOXYA2_FULL_47_19</name>
    <dbReference type="NCBI Taxonomy" id="1797994"/>
    <lineage>
        <taxon>Bacteria</taxon>
        <taxon>Candidatus Falkowiibacteriota</taxon>
    </lineage>
</organism>
<dbReference type="Proteomes" id="UP000178367">
    <property type="component" value="Unassembled WGS sequence"/>
</dbReference>
<dbReference type="Pfam" id="PF25881">
    <property type="entry name" value="HH_YBHG"/>
    <property type="match status" value="1"/>
</dbReference>
<dbReference type="GO" id="GO:0016020">
    <property type="term" value="C:membrane"/>
    <property type="evidence" value="ECO:0007669"/>
    <property type="project" value="InterPro"/>
</dbReference>
<evidence type="ECO:0000259" key="5">
    <source>
        <dbReference type="Pfam" id="PF25881"/>
    </source>
</evidence>
<evidence type="ECO:0000256" key="1">
    <source>
        <dbReference type="ARBA" id="ARBA00004196"/>
    </source>
</evidence>
<evidence type="ECO:0000313" key="6">
    <source>
        <dbReference type="EMBL" id="OGF27508.1"/>
    </source>
</evidence>
<reference evidence="6 7" key="1">
    <citation type="journal article" date="2016" name="Nat. Commun.">
        <title>Thousands of microbial genomes shed light on interconnected biogeochemical processes in an aquifer system.</title>
        <authorList>
            <person name="Anantharaman K."/>
            <person name="Brown C.T."/>
            <person name="Hug L.A."/>
            <person name="Sharon I."/>
            <person name="Castelle C.J."/>
            <person name="Probst A.J."/>
            <person name="Thomas B.C."/>
            <person name="Singh A."/>
            <person name="Wilkins M.J."/>
            <person name="Karaoz U."/>
            <person name="Brodie E.L."/>
            <person name="Williams K.H."/>
            <person name="Hubbard S.S."/>
            <person name="Banfield J.F."/>
        </authorList>
    </citation>
    <scope>NUCLEOTIDE SEQUENCE [LARGE SCALE GENOMIC DNA]</scope>
</reference>
<dbReference type="Gene3D" id="2.40.420.20">
    <property type="match status" value="1"/>
</dbReference>
<dbReference type="Gene3D" id="2.40.30.170">
    <property type="match status" value="1"/>
</dbReference>
<protein>
    <recommendedName>
        <fullName evidence="5">YbhG-like alpha-helical hairpin domain-containing protein</fullName>
    </recommendedName>
</protein>
<evidence type="ECO:0000313" key="7">
    <source>
        <dbReference type="Proteomes" id="UP000178367"/>
    </source>
</evidence>
<dbReference type="AlphaFoldDB" id="A0A1F5SLA1"/>
<dbReference type="STRING" id="1797994.A2227_01515"/>
<evidence type="ECO:0000256" key="2">
    <source>
        <dbReference type="ARBA" id="ARBA00009477"/>
    </source>
</evidence>
<dbReference type="PANTHER" id="PTHR32347">
    <property type="entry name" value="EFFLUX SYSTEM COMPONENT YKNX-RELATED"/>
    <property type="match status" value="1"/>
</dbReference>
<dbReference type="Gene3D" id="1.10.287.470">
    <property type="entry name" value="Helix hairpin bin"/>
    <property type="match status" value="1"/>
</dbReference>
<comment type="caution">
    <text evidence="6">The sequence shown here is derived from an EMBL/GenBank/DDBJ whole genome shotgun (WGS) entry which is preliminary data.</text>
</comment>
<dbReference type="GO" id="GO:0022857">
    <property type="term" value="F:transmembrane transporter activity"/>
    <property type="evidence" value="ECO:0007669"/>
    <property type="project" value="InterPro"/>
</dbReference>
<proteinExistence type="inferred from homology"/>
<dbReference type="InterPro" id="IPR050465">
    <property type="entry name" value="UPF0194_transport"/>
</dbReference>
<dbReference type="InterPro" id="IPR006143">
    <property type="entry name" value="RND_pump_MFP"/>
</dbReference>
<evidence type="ECO:0000256" key="3">
    <source>
        <dbReference type="ARBA" id="ARBA00023054"/>
    </source>
</evidence>
<feature type="domain" description="YbhG-like alpha-helical hairpin" evidence="5">
    <location>
        <begin position="100"/>
        <end position="161"/>
    </location>
</feature>
<dbReference type="SUPFAM" id="SSF111369">
    <property type="entry name" value="HlyD-like secretion proteins"/>
    <property type="match status" value="2"/>
</dbReference>
<dbReference type="NCBIfam" id="TIGR01730">
    <property type="entry name" value="RND_mfp"/>
    <property type="match status" value="1"/>
</dbReference>
<sequence length="630" mass="67398">MSVKKAIIILVILAAAGGGFVYFALAKKPAAIYTTQAVTRGKIVQTVSETGTVKSANETKLGFLNTGKIDKINFRIGNSVKKQDILAELDYSGLLTRAREAQANLDVARENLNKLLAGATPEEIAVARAGVDQAKTSYEAAQNELERTRDMVTENTLQAQKNLDDLLNNDPGSITTYEQSVISAQTSLNNAKATYQRSIDNYKAAALATIEDKLAVNNTALDTIDRTVKDEDAEDMISVKNTVYLTNTNIAYGEAKDLLTAAKISLAAAKADNNDNTVVAAAEAGLTALNKTFSALQLCFSALEASITSSVFSQADLDALKSGISSQQTLAAAAITALQTAKQNLDSAILSYDTNVSASEESLSVAEAAYDNAVRNAKNTLSSAKYSGNQQITLAESKVNAGREALAVAEAQLKKITAPANKYDISLTEARLRQAQAALDDTNKQIDNSKIISPIDGLVTKIDYEVGEQAMSGSPVIYLLGEDKFDIEVLISEADISKIKTGNKAEITLDAYGEDRKFFGQIEFIEPAETVIQDVIYYKIDIGFDAGEDDIKSGMTANVVITAAEKENALLMPSRSIVDKNGDGKFARILVGNEAQEKKVTTGLRGDEGLVEILSGVNEGELVITYIEEN</sequence>
<comment type="subcellular location">
    <subcellularLocation>
        <location evidence="1">Cell envelope</location>
    </subcellularLocation>
</comment>
<feature type="coiled-coil region" evidence="4">
    <location>
        <begin position="425"/>
        <end position="452"/>
    </location>
</feature>
<comment type="similarity">
    <text evidence="2">Belongs to the membrane fusion protein (MFP) (TC 8.A.1) family.</text>
</comment>
<dbReference type="GO" id="GO:0030313">
    <property type="term" value="C:cell envelope"/>
    <property type="evidence" value="ECO:0007669"/>
    <property type="project" value="UniProtKB-SubCell"/>
</dbReference>
<dbReference type="EMBL" id="MFGB01000007">
    <property type="protein sequence ID" value="OGF27508.1"/>
    <property type="molecule type" value="Genomic_DNA"/>
</dbReference>
<gene>
    <name evidence="6" type="ORF">A2227_01515</name>
</gene>
<keyword evidence="3 4" id="KW-0175">Coiled coil</keyword>